<name>A0A8A3PCF0_9HELO</name>
<dbReference type="Proteomes" id="UP000672032">
    <property type="component" value="Chromosome 3"/>
</dbReference>
<organism evidence="1 2">
    <name type="scientific">Monilinia vaccinii-corymbosi</name>
    <dbReference type="NCBI Taxonomy" id="61207"/>
    <lineage>
        <taxon>Eukaryota</taxon>
        <taxon>Fungi</taxon>
        <taxon>Dikarya</taxon>
        <taxon>Ascomycota</taxon>
        <taxon>Pezizomycotina</taxon>
        <taxon>Leotiomycetes</taxon>
        <taxon>Helotiales</taxon>
        <taxon>Sclerotiniaceae</taxon>
        <taxon>Monilinia</taxon>
    </lineage>
</organism>
<reference evidence="1" key="1">
    <citation type="submission" date="2020-10" db="EMBL/GenBank/DDBJ databases">
        <title>Genome Sequence of Monilinia vaccinii-corymbosi Sheds Light on Mummy Berry Disease Infection of Blueberry and Mating Type.</title>
        <authorList>
            <person name="Yow A.G."/>
            <person name="Zhang Y."/>
            <person name="Bansal K."/>
            <person name="Eacker S.M."/>
            <person name="Sullivan S."/>
            <person name="Liachko I."/>
            <person name="Cubeta M.A."/>
            <person name="Rollins J.A."/>
            <person name="Ashrafi H."/>
        </authorList>
    </citation>
    <scope>NUCLEOTIDE SEQUENCE</scope>
    <source>
        <strain evidence="1">RL-1</strain>
    </source>
</reference>
<accession>A0A8A3PCF0</accession>
<dbReference type="OrthoDB" id="3525484at2759"/>
<dbReference type="EMBL" id="CP063407">
    <property type="protein sequence ID" value="QSZ32780.1"/>
    <property type="molecule type" value="Genomic_DNA"/>
</dbReference>
<keyword evidence="2" id="KW-1185">Reference proteome</keyword>
<protein>
    <submittedName>
        <fullName evidence="1">Uncharacterized protein</fullName>
    </submittedName>
</protein>
<evidence type="ECO:0000313" key="2">
    <source>
        <dbReference type="Proteomes" id="UP000672032"/>
    </source>
</evidence>
<sequence length="485" mass="53514">MTPASFNTSDSLEEDQDLHFYHQDIIFPIIESSIPNTPTEDSLLNSTFDFQFDENEDHKPDGLVDHELMETQTHPSLVSTFGSPYPEEVDPLSAALGFNLSEPGLPPPLQSGDVQAHQQAYRNFLLSKATYQSRVHVDNGHGNGINGNANANGNGTPSPAKAHQTNRAAKAKRPSAKVTFIDPMHPHAHLKHTAIFCCQIPICIRAAQKVYRHSLTDFVKHYSKPTIATPLYDPKRLVVPQADNPDLRIPMLLVTGARVYRVEKAGENPVVRMFVCDVTHDKRKYWELLRGGAVDQMGWMEELRKMVAGEGRSSTWKCRNHGHVWDISILEQSLEDRNGRDDGATASTLSTPSLGASYDSGYTSASGRVAASAKKEPAIDPPAGFSIGLDAHPHSFIPANNLGSHDGLKQDVAMANTIGEHEYLRQIQEQALEDLDIGEADEGAMGDDELVEPAEYFWADALLDEVNMFIDDGSDEIFGFDFENI</sequence>
<evidence type="ECO:0000313" key="1">
    <source>
        <dbReference type="EMBL" id="QSZ32780.1"/>
    </source>
</evidence>
<dbReference type="AlphaFoldDB" id="A0A8A3PCF0"/>
<gene>
    <name evidence="1" type="ORF">DSL72_002359</name>
</gene>
<proteinExistence type="predicted"/>